<organism evidence="10 11">
    <name type="scientific">Anaeromyxobacter diazotrophicus</name>
    <dbReference type="NCBI Taxonomy" id="2590199"/>
    <lineage>
        <taxon>Bacteria</taxon>
        <taxon>Pseudomonadati</taxon>
        <taxon>Myxococcota</taxon>
        <taxon>Myxococcia</taxon>
        <taxon>Myxococcales</taxon>
        <taxon>Cystobacterineae</taxon>
        <taxon>Anaeromyxobacteraceae</taxon>
        <taxon>Anaeromyxobacter</taxon>
    </lineage>
</organism>
<feature type="transmembrane region" description="Helical" evidence="8">
    <location>
        <begin position="289"/>
        <end position="308"/>
    </location>
</feature>
<feature type="transmembrane region" description="Helical" evidence="8">
    <location>
        <begin position="234"/>
        <end position="257"/>
    </location>
</feature>
<evidence type="ECO:0000313" key="10">
    <source>
        <dbReference type="EMBL" id="GEJ56842.1"/>
    </source>
</evidence>
<evidence type="ECO:0000256" key="6">
    <source>
        <dbReference type="ARBA" id="ARBA00022989"/>
    </source>
</evidence>
<dbReference type="GO" id="GO:0015528">
    <property type="term" value="F:lactose:proton symporter activity"/>
    <property type="evidence" value="ECO:0007669"/>
    <property type="project" value="TreeGrafter"/>
</dbReference>
<feature type="transmembrane region" description="Helical" evidence="8">
    <location>
        <begin position="203"/>
        <end position="228"/>
    </location>
</feature>
<dbReference type="RefSeq" id="WP_176064313.1">
    <property type="nucleotide sequence ID" value="NZ_BJTG01000003.1"/>
</dbReference>
<dbReference type="SUPFAM" id="SSF103473">
    <property type="entry name" value="MFS general substrate transporter"/>
    <property type="match status" value="1"/>
</dbReference>
<keyword evidence="2" id="KW-0813">Transport</keyword>
<evidence type="ECO:0000256" key="5">
    <source>
        <dbReference type="ARBA" id="ARBA00022692"/>
    </source>
</evidence>
<feature type="transmembrane region" description="Helical" evidence="8">
    <location>
        <begin position="133"/>
        <end position="152"/>
    </location>
</feature>
<dbReference type="AlphaFoldDB" id="A0A7I9VKB3"/>
<reference evidence="11" key="1">
    <citation type="journal article" date="2020" name="Appl. Environ. Microbiol.">
        <title>Diazotrophic Anaeromyxobacter Isolates from Soils.</title>
        <authorList>
            <person name="Masuda Y."/>
            <person name="Yamanaka H."/>
            <person name="Xu Z.X."/>
            <person name="Shiratori Y."/>
            <person name="Aono T."/>
            <person name="Amachi S."/>
            <person name="Senoo K."/>
            <person name="Itoh H."/>
        </authorList>
    </citation>
    <scope>NUCLEOTIDE SEQUENCE [LARGE SCALE GENOMIC DNA]</scope>
    <source>
        <strain evidence="11">R267</strain>
    </source>
</reference>
<evidence type="ECO:0000256" key="7">
    <source>
        <dbReference type="ARBA" id="ARBA00023136"/>
    </source>
</evidence>
<evidence type="ECO:0000256" key="8">
    <source>
        <dbReference type="SAM" id="Phobius"/>
    </source>
</evidence>
<dbReference type="PIRSF" id="PIRSF004925">
    <property type="entry name" value="HcaT"/>
    <property type="match status" value="1"/>
</dbReference>
<keyword evidence="11" id="KW-1185">Reference proteome</keyword>
<comment type="subcellular location">
    <subcellularLocation>
        <location evidence="1">Cell inner membrane</location>
        <topology evidence="1">Multi-pass membrane protein</topology>
    </subcellularLocation>
</comment>
<keyword evidence="7 8" id="KW-0472">Membrane</keyword>
<dbReference type="PANTHER" id="PTHR23522">
    <property type="entry name" value="BLL5896 PROTEIN"/>
    <property type="match status" value="1"/>
</dbReference>
<feature type="transmembrane region" description="Helical" evidence="8">
    <location>
        <begin position="7"/>
        <end position="26"/>
    </location>
</feature>
<dbReference type="InterPro" id="IPR024989">
    <property type="entry name" value="MFS_assoc_dom"/>
</dbReference>
<dbReference type="InterPro" id="IPR020846">
    <property type="entry name" value="MFS_dom"/>
</dbReference>
<feature type="transmembrane region" description="Helical" evidence="8">
    <location>
        <begin position="264"/>
        <end position="283"/>
    </location>
</feature>
<dbReference type="GO" id="GO:0005886">
    <property type="term" value="C:plasma membrane"/>
    <property type="evidence" value="ECO:0007669"/>
    <property type="project" value="UniProtKB-SubCell"/>
</dbReference>
<dbReference type="Pfam" id="PF12832">
    <property type="entry name" value="MFS_1_like"/>
    <property type="match status" value="1"/>
</dbReference>
<evidence type="ECO:0000259" key="9">
    <source>
        <dbReference type="PROSITE" id="PS50850"/>
    </source>
</evidence>
<evidence type="ECO:0000256" key="2">
    <source>
        <dbReference type="ARBA" id="ARBA00022448"/>
    </source>
</evidence>
<dbReference type="Gene3D" id="1.20.1250.20">
    <property type="entry name" value="MFS general substrate transporter like domains"/>
    <property type="match status" value="2"/>
</dbReference>
<gene>
    <name evidence="10" type="ORF">AMYX_15830</name>
</gene>
<protein>
    <submittedName>
        <fullName evidence="10">MFS transporter</fullName>
    </submittedName>
</protein>
<keyword evidence="3" id="KW-1003">Cell membrane</keyword>
<keyword evidence="4" id="KW-0997">Cell inner membrane</keyword>
<dbReference type="InterPro" id="IPR036259">
    <property type="entry name" value="MFS_trans_sf"/>
</dbReference>
<proteinExistence type="predicted"/>
<evidence type="ECO:0000256" key="3">
    <source>
        <dbReference type="ARBA" id="ARBA00022475"/>
    </source>
</evidence>
<feature type="transmembrane region" description="Helical" evidence="8">
    <location>
        <begin position="164"/>
        <end position="182"/>
    </location>
</feature>
<accession>A0A7I9VKB3</accession>
<dbReference type="PANTHER" id="PTHR23522:SF10">
    <property type="entry name" value="3-PHENYLPROPIONIC ACID TRANSPORTER-RELATED"/>
    <property type="match status" value="1"/>
</dbReference>
<evidence type="ECO:0000256" key="4">
    <source>
        <dbReference type="ARBA" id="ARBA00022519"/>
    </source>
</evidence>
<dbReference type="PROSITE" id="PS50850">
    <property type="entry name" value="MFS"/>
    <property type="match status" value="1"/>
</dbReference>
<keyword evidence="6 8" id="KW-1133">Transmembrane helix</keyword>
<feature type="transmembrane region" description="Helical" evidence="8">
    <location>
        <begin position="70"/>
        <end position="87"/>
    </location>
</feature>
<dbReference type="EMBL" id="BJTG01000003">
    <property type="protein sequence ID" value="GEJ56842.1"/>
    <property type="molecule type" value="Genomic_DNA"/>
</dbReference>
<feature type="transmembrane region" description="Helical" evidence="8">
    <location>
        <begin position="329"/>
        <end position="348"/>
    </location>
</feature>
<sequence length="386" mass="39712">MSTASRLRLFYFAYYGAVGANLPYFAPYLRGLGFTGEQIGSVQMIGPLLAAPVALAWGAVADRLGAPGRALALAAGGSLAAAAFLPWARTPLALGAVVLAQALGERAVVPLADAVTLEWVRRGAGAAYTRIRLFGSLGFIALAQGLGLLLALRGDRPGDRLVPVAVALCVAGYALAARRLDVPGSAGPRPRARDALALLGDRRLLALLLACAVHWGACAPFHLLFGVFVRDLRLSASVTGLAMAAGVGAEVLALLAYPRLARRFGARALFAVAFAGTALRWALLARVEGAAALVLLQLLHALTFGLFWGASMQAMAALVPGPLRATGQALYAAVVFGAGNALGYQLAGWGYDRFGGVGPLFGWAAVAELLPLALSAALASPGRPRS</sequence>
<comment type="caution">
    <text evidence="10">The sequence shown here is derived from an EMBL/GenBank/DDBJ whole genome shotgun (WGS) entry which is preliminary data.</text>
</comment>
<feature type="transmembrane region" description="Helical" evidence="8">
    <location>
        <begin position="38"/>
        <end position="58"/>
    </location>
</feature>
<dbReference type="InterPro" id="IPR026032">
    <property type="entry name" value="HcaT-like"/>
</dbReference>
<evidence type="ECO:0000313" key="11">
    <source>
        <dbReference type="Proteomes" id="UP000503640"/>
    </source>
</evidence>
<evidence type="ECO:0000256" key="1">
    <source>
        <dbReference type="ARBA" id="ARBA00004429"/>
    </source>
</evidence>
<keyword evidence="5 8" id="KW-0812">Transmembrane</keyword>
<dbReference type="Proteomes" id="UP000503640">
    <property type="component" value="Unassembled WGS sequence"/>
</dbReference>
<name>A0A7I9VKB3_9BACT</name>
<feature type="domain" description="Major facilitator superfamily (MFS) profile" evidence="9">
    <location>
        <begin position="195"/>
        <end position="386"/>
    </location>
</feature>
<feature type="transmembrane region" description="Helical" evidence="8">
    <location>
        <begin position="360"/>
        <end position="379"/>
    </location>
</feature>
<dbReference type="GO" id="GO:0030395">
    <property type="term" value="F:lactose binding"/>
    <property type="evidence" value="ECO:0007669"/>
    <property type="project" value="TreeGrafter"/>
</dbReference>